<comment type="caution">
    <text evidence="2">The sequence shown here is derived from an EMBL/GenBank/DDBJ whole genome shotgun (WGS) entry which is preliminary data.</text>
</comment>
<dbReference type="PANTHER" id="PTHR47328:SF1">
    <property type="entry name" value="RUTC FAMILY PROTEIN YOAB"/>
    <property type="match status" value="1"/>
</dbReference>
<protein>
    <recommendedName>
        <fullName evidence="4">RidA family protein</fullName>
    </recommendedName>
</protein>
<organism evidence="2 3">
    <name type="scientific">Bradyrhizobium betae</name>
    <dbReference type="NCBI Taxonomy" id="244734"/>
    <lineage>
        <taxon>Bacteria</taxon>
        <taxon>Pseudomonadati</taxon>
        <taxon>Pseudomonadota</taxon>
        <taxon>Alphaproteobacteria</taxon>
        <taxon>Hyphomicrobiales</taxon>
        <taxon>Nitrobacteraceae</taxon>
        <taxon>Bradyrhizobium</taxon>
    </lineage>
</organism>
<dbReference type="AlphaFoldDB" id="A0A4Q1UNU1"/>
<dbReference type="InterPro" id="IPR035709">
    <property type="entry name" value="YoaB-like"/>
</dbReference>
<evidence type="ECO:0008006" key="4">
    <source>
        <dbReference type="Google" id="ProtNLM"/>
    </source>
</evidence>
<evidence type="ECO:0000313" key="3">
    <source>
        <dbReference type="Proteomes" id="UP000290819"/>
    </source>
</evidence>
<reference evidence="2 3" key="1">
    <citation type="submission" date="2017-03" db="EMBL/GenBank/DDBJ databases">
        <authorList>
            <person name="Safronova V.I."/>
            <person name="Sazanova A.L."/>
            <person name="Chirak E.R."/>
        </authorList>
    </citation>
    <scope>NUCLEOTIDE SEQUENCE [LARGE SCALE GENOMIC DNA]</scope>
    <source>
        <strain evidence="2 3">Opo-243</strain>
    </source>
</reference>
<gene>
    <name evidence="2" type="ORF">B5V03_33085</name>
</gene>
<dbReference type="InterPro" id="IPR035959">
    <property type="entry name" value="RutC-like_sf"/>
</dbReference>
<dbReference type="SUPFAM" id="SSF55298">
    <property type="entry name" value="YjgF-like"/>
    <property type="match status" value="1"/>
</dbReference>
<dbReference type="PROSITE" id="PS01094">
    <property type="entry name" value="UPF0076"/>
    <property type="match status" value="1"/>
</dbReference>
<keyword evidence="3" id="KW-1185">Reference proteome</keyword>
<dbReference type="PANTHER" id="PTHR47328">
    <property type="match status" value="1"/>
</dbReference>
<dbReference type="Proteomes" id="UP000290819">
    <property type="component" value="Unassembled WGS sequence"/>
</dbReference>
<name>A0A4Q1UNU1_9BRAD</name>
<dbReference type="EMBL" id="MZXW01000050">
    <property type="protein sequence ID" value="RXT36793.1"/>
    <property type="molecule type" value="Genomic_DNA"/>
</dbReference>
<dbReference type="InterPro" id="IPR006175">
    <property type="entry name" value="YjgF/YER057c/UK114"/>
</dbReference>
<sequence length="134" mass="14387">MCDMPRIPCSNIGLIMIQRVLPYEGLLHEVVEHNGVLYIGGIVPEDASLDMSGQANDVLKQLAQLLKTLGSDLANVLQVTIYMTSLKEKAEFNAAWKAHFAEAHLPARAAIGVADLGPGVKLEMTAIAARPPQA</sequence>
<dbReference type="CDD" id="cd06150">
    <property type="entry name" value="YjgF_YER057c_UK114_like_2"/>
    <property type="match status" value="1"/>
</dbReference>
<dbReference type="Gene3D" id="3.30.1330.40">
    <property type="entry name" value="RutC-like"/>
    <property type="match status" value="1"/>
</dbReference>
<evidence type="ECO:0000313" key="2">
    <source>
        <dbReference type="EMBL" id="RXT36793.1"/>
    </source>
</evidence>
<accession>A0A4Q1UNU1</accession>
<comment type="similarity">
    <text evidence="1">Belongs to the RutC family.</text>
</comment>
<dbReference type="InterPro" id="IPR019897">
    <property type="entry name" value="RidA_CS"/>
</dbReference>
<proteinExistence type="inferred from homology"/>
<evidence type="ECO:0000256" key="1">
    <source>
        <dbReference type="ARBA" id="ARBA00010552"/>
    </source>
</evidence>
<dbReference type="Pfam" id="PF01042">
    <property type="entry name" value="Ribonuc_L-PSP"/>
    <property type="match status" value="1"/>
</dbReference>